<dbReference type="PROSITE" id="PS00086">
    <property type="entry name" value="CYTOCHROME_P450"/>
    <property type="match status" value="1"/>
</dbReference>
<evidence type="ECO:0000313" key="15">
    <source>
        <dbReference type="RefSeq" id="XP_016675533.1"/>
    </source>
</evidence>
<keyword evidence="4 12" id="KW-0349">Heme</keyword>
<reference evidence="14" key="1">
    <citation type="journal article" date="2020" name="Nat. Genet.">
        <title>Genomic diversifications of five Gossypium allopolyploid species and their impact on cotton improvement.</title>
        <authorList>
            <person name="Chen Z.J."/>
            <person name="Sreedasyam A."/>
            <person name="Ando A."/>
            <person name="Song Q."/>
            <person name="De Santiago L.M."/>
            <person name="Hulse-Kemp A.M."/>
            <person name="Ding M."/>
            <person name="Ye W."/>
            <person name="Kirkbride R.C."/>
            <person name="Jenkins J."/>
            <person name="Plott C."/>
            <person name="Lovell J."/>
            <person name="Lin Y.M."/>
            <person name="Vaughn R."/>
            <person name="Liu B."/>
            <person name="Simpson S."/>
            <person name="Scheffler B.E."/>
            <person name="Wen L."/>
            <person name="Saski C.A."/>
            <person name="Grover C.E."/>
            <person name="Hu G."/>
            <person name="Conover J.L."/>
            <person name="Carlson J.W."/>
            <person name="Shu S."/>
            <person name="Boston L.B."/>
            <person name="Williams M."/>
            <person name="Peterson D.G."/>
            <person name="McGee K."/>
            <person name="Jones D.C."/>
            <person name="Wendel J.F."/>
            <person name="Stelly D.M."/>
            <person name="Grimwood J."/>
            <person name="Schmutz J."/>
        </authorList>
    </citation>
    <scope>NUCLEOTIDE SEQUENCE [LARGE SCALE GENOMIC DNA]</scope>
    <source>
        <strain evidence="14">cv. TM-1</strain>
    </source>
</reference>
<evidence type="ECO:0000256" key="13">
    <source>
        <dbReference type="RuleBase" id="RU000461"/>
    </source>
</evidence>
<dbReference type="InterPro" id="IPR001128">
    <property type="entry name" value="Cyt_P450"/>
</dbReference>
<evidence type="ECO:0000256" key="11">
    <source>
        <dbReference type="ARBA" id="ARBA00023136"/>
    </source>
</evidence>
<keyword evidence="8 13" id="KW-0560">Oxidoreductase</keyword>
<dbReference type="GO" id="GO:0005506">
    <property type="term" value="F:iron ion binding"/>
    <property type="evidence" value="ECO:0007669"/>
    <property type="project" value="InterPro"/>
</dbReference>
<dbReference type="RefSeq" id="XP_016675533.1">
    <property type="nucleotide sequence ID" value="XM_016820044.2"/>
</dbReference>
<dbReference type="PaxDb" id="3635-A0A1U8IGR5"/>
<dbReference type="Pfam" id="PF00067">
    <property type="entry name" value="p450"/>
    <property type="match status" value="1"/>
</dbReference>
<dbReference type="PRINTS" id="PR00385">
    <property type="entry name" value="P450"/>
</dbReference>
<evidence type="ECO:0000256" key="8">
    <source>
        <dbReference type="ARBA" id="ARBA00023002"/>
    </source>
</evidence>
<evidence type="ECO:0000256" key="9">
    <source>
        <dbReference type="ARBA" id="ARBA00023004"/>
    </source>
</evidence>
<keyword evidence="6 12" id="KW-0479">Metal-binding</keyword>
<keyword evidence="14" id="KW-1185">Reference proteome</keyword>
<evidence type="ECO:0000313" key="14">
    <source>
        <dbReference type="Proteomes" id="UP000818029"/>
    </source>
</evidence>
<evidence type="ECO:0000256" key="3">
    <source>
        <dbReference type="ARBA" id="ARBA00010617"/>
    </source>
</evidence>
<dbReference type="PANTHER" id="PTHR24282:SF20">
    <property type="entry name" value="CYTOCHROME P450 CYP749A22-LIKE"/>
    <property type="match status" value="1"/>
</dbReference>
<feature type="binding site" description="axial binding residue" evidence="12">
    <location>
        <position position="461"/>
    </location>
    <ligand>
        <name>heme</name>
        <dbReference type="ChEBI" id="CHEBI:30413"/>
    </ligand>
    <ligandPart>
        <name>Fe</name>
        <dbReference type="ChEBI" id="CHEBI:18248"/>
    </ligandPart>
</feature>
<proteinExistence type="inferred from homology"/>
<evidence type="ECO:0000256" key="5">
    <source>
        <dbReference type="ARBA" id="ARBA00022692"/>
    </source>
</evidence>
<dbReference type="Proteomes" id="UP000818029">
    <property type="component" value="Chromosome A13"/>
</dbReference>
<evidence type="ECO:0000256" key="12">
    <source>
        <dbReference type="PIRSR" id="PIRSR602401-1"/>
    </source>
</evidence>
<dbReference type="InterPro" id="IPR050665">
    <property type="entry name" value="Cytochrome_P450_Monooxygen"/>
</dbReference>
<keyword evidence="10 13" id="KW-0503">Monooxygenase</keyword>
<dbReference type="OrthoDB" id="1470350at2759"/>
<dbReference type="InterPro" id="IPR036396">
    <property type="entry name" value="Cyt_P450_sf"/>
</dbReference>
<sequence length="520" mass="59781">MGDPIMILSTIFGLCLLLLLIRLLHTFWWTPVYIQYRLGSQGIKGPSYKFIHGNTKEMLEKMRNAAVSKPLGLLDDIFPRVLPHVYTWLSKYGKNYLSWKGAQPELMITEPELIKEVLINRDRAYLKPSPPFDSMKLMGNGLVTSNGERWVQHRNLINNAFQGESLKKMIPEMVVSVEVMLQSWKNHLENEIEVFEEFRLLSADIISRTAFGSNYLEGKNIFDMKVKYSNITRMNIFKSRFPSISKIWKTSDEIEADKLLSIIHKSVMDIIKKREEKVKLGEIDNYDTDFLGLLLQAYHDVDENRRILIEDLIDECKTFYIVGQEPINSLLSWTVLLLAIHTDWQEKAREEVIELFGRQNPLPDDLSKLNIVTMIINEALRLYPPAVGFPRKCDSEVRLGKFILPANIHLFISNLVAHHDPRIWGDDAHLFNPERFSGGVAKATSNNVAAYFPFGFGPRTCVGFKSATMGAKIVLIMILQRYRFTLSPAYVHSPVVHFILYPQHGIQVILHSLKSEEFPS</sequence>
<dbReference type="PRINTS" id="PR00463">
    <property type="entry name" value="EP450I"/>
</dbReference>
<dbReference type="KEGG" id="ghi:107894851"/>
<evidence type="ECO:0000256" key="2">
    <source>
        <dbReference type="ARBA" id="ARBA00004167"/>
    </source>
</evidence>
<dbReference type="GO" id="GO:0016020">
    <property type="term" value="C:membrane"/>
    <property type="evidence" value="ECO:0007669"/>
    <property type="project" value="UniProtKB-SubCell"/>
</dbReference>
<evidence type="ECO:0000256" key="4">
    <source>
        <dbReference type="ARBA" id="ARBA00022617"/>
    </source>
</evidence>
<reference evidence="15" key="2">
    <citation type="submission" date="2025-08" db="UniProtKB">
        <authorList>
            <consortium name="RefSeq"/>
        </authorList>
    </citation>
    <scope>IDENTIFICATION</scope>
</reference>
<keyword evidence="7" id="KW-1133">Transmembrane helix</keyword>
<dbReference type="GeneID" id="107894851"/>
<evidence type="ECO:0000256" key="1">
    <source>
        <dbReference type="ARBA" id="ARBA00001971"/>
    </source>
</evidence>
<dbReference type="GO" id="GO:0020037">
    <property type="term" value="F:heme binding"/>
    <property type="evidence" value="ECO:0007669"/>
    <property type="project" value="InterPro"/>
</dbReference>
<comment type="subcellular location">
    <subcellularLocation>
        <location evidence="2">Membrane</location>
        <topology evidence="2">Single-pass membrane protein</topology>
    </subcellularLocation>
</comment>
<keyword evidence="5" id="KW-0812">Transmembrane</keyword>
<comment type="similarity">
    <text evidence="3 13">Belongs to the cytochrome P450 family.</text>
</comment>
<dbReference type="InterPro" id="IPR017972">
    <property type="entry name" value="Cyt_P450_CS"/>
</dbReference>
<dbReference type="InterPro" id="IPR002401">
    <property type="entry name" value="Cyt_P450_E_grp-I"/>
</dbReference>
<accession>A0A1U8IGR5</accession>
<dbReference type="GO" id="GO:0004497">
    <property type="term" value="F:monooxygenase activity"/>
    <property type="evidence" value="ECO:0000318"/>
    <property type="project" value="GO_Central"/>
</dbReference>
<name>A0A1U8IGR5_GOSHI</name>
<gene>
    <name evidence="15" type="primary">LOC107894851</name>
</gene>
<organism evidence="14 15">
    <name type="scientific">Gossypium hirsutum</name>
    <name type="common">Upland cotton</name>
    <name type="synonym">Gossypium mexicanum</name>
    <dbReference type="NCBI Taxonomy" id="3635"/>
    <lineage>
        <taxon>Eukaryota</taxon>
        <taxon>Viridiplantae</taxon>
        <taxon>Streptophyta</taxon>
        <taxon>Embryophyta</taxon>
        <taxon>Tracheophyta</taxon>
        <taxon>Spermatophyta</taxon>
        <taxon>Magnoliopsida</taxon>
        <taxon>eudicotyledons</taxon>
        <taxon>Gunneridae</taxon>
        <taxon>Pentapetalae</taxon>
        <taxon>rosids</taxon>
        <taxon>malvids</taxon>
        <taxon>Malvales</taxon>
        <taxon>Malvaceae</taxon>
        <taxon>Malvoideae</taxon>
        <taxon>Gossypium</taxon>
    </lineage>
</organism>
<evidence type="ECO:0000256" key="7">
    <source>
        <dbReference type="ARBA" id="ARBA00022989"/>
    </source>
</evidence>
<protein>
    <submittedName>
        <fullName evidence="15">Cytochrome P450 CYP749A22</fullName>
    </submittedName>
</protein>
<dbReference type="SUPFAM" id="SSF48264">
    <property type="entry name" value="Cytochrome P450"/>
    <property type="match status" value="1"/>
</dbReference>
<dbReference type="GO" id="GO:0016705">
    <property type="term" value="F:oxidoreductase activity, acting on paired donors, with incorporation or reduction of molecular oxygen"/>
    <property type="evidence" value="ECO:0007669"/>
    <property type="project" value="InterPro"/>
</dbReference>
<dbReference type="SMR" id="A0A1U8IGR5"/>
<keyword evidence="11" id="KW-0472">Membrane</keyword>
<dbReference type="Gene3D" id="1.10.630.10">
    <property type="entry name" value="Cytochrome P450"/>
    <property type="match status" value="1"/>
</dbReference>
<comment type="cofactor">
    <cofactor evidence="1 12">
        <name>heme</name>
        <dbReference type="ChEBI" id="CHEBI:30413"/>
    </cofactor>
</comment>
<dbReference type="STRING" id="3635.A0A1U8IGR5"/>
<dbReference type="AlphaFoldDB" id="A0A1U8IGR5"/>
<keyword evidence="9 12" id="KW-0408">Iron</keyword>
<evidence type="ECO:0000256" key="6">
    <source>
        <dbReference type="ARBA" id="ARBA00022723"/>
    </source>
</evidence>
<evidence type="ECO:0000256" key="10">
    <source>
        <dbReference type="ARBA" id="ARBA00023033"/>
    </source>
</evidence>
<dbReference type="PANTHER" id="PTHR24282">
    <property type="entry name" value="CYTOCHROME P450 FAMILY MEMBER"/>
    <property type="match status" value="1"/>
</dbReference>